<evidence type="ECO:0000256" key="2">
    <source>
        <dbReference type="ARBA" id="ARBA00022741"/>
    </source>
</evidence>
<feature type="compositionally biased region" description="Acidic residues" evidence="6">
    <location>
        <begin position="1"/>
        <end position="13"/>
    </location>
</feature>
<dbReference type="OrthoDB" id="9803842at2"/>
<dbReference type="NCBIfam" id="NF010041">
    <property type="entry name" value="PRK13517.1-1"/>
    <property type="match status" value="1"/>
</dbReference>
<dbReference type="InterPro" id="IPR050141">
    <property type="entry name" value="GCL_type2/YbdK_subfam"/>
</dbReference>
<dbReference type="PANTHER" id="PTHR36510:SF1">
    <property type="entry name" value="GLUTAMATE--CYSTEINE LIGASE 2-RELATED"/>
    <property type="match status" value="1"/>
</dbReference>
<feature type="region of interest" description="Disordered" evidence="6">
    <location>
        <begin position="1"/>
        <end position="26"/>
    </location>
</feature>
<dbReference type="GO" id="GO:0042398">
    <property type="term" value="P:modified amino acid biosynthetic process"/>
    <property type="evidence" value="ECO:0007669"/>
    <property type="project" value="InterPro"/>
</dbReference>
<comment type="caution">
    <text evidence="7">The sequence shown here is derived from an EMBL/GenBank/DDBJ whole genome shotgun (WGS) entry which is preliminary data.</text>
</comment>
<evidence type="ECO:0000313" key="7">
    <source>
        <dbReference type="EMBL" id="TJZ57380.1"/>
    </source>
</evidence>
<proteinExistence type="inferred from homology"/>
<dbReference type="SUPFAM" id="SSF55931">
    <property type="entry name" value="Glutamine synthetase/guanido kinase"/>
    <property type="match status" value="1"/>
</dbReference>
<evidence type="ECO:0000256" key="1">
    <source>
        <dbReference type="ARBA" id="ARBA00022598"/>
    </source>
</evidence>
<comment type="similarity">
    <text evidence="5">Belongs to the glutamate--cysteine ligase type 2 family. YbdK subfamily.</text>
</comment>
<evidence type="ECO:0000256" key="4">
    <source>
        <dbReference type="ARBA" id="ARBA00048819"/>
    </source>
</evidence>
<dbReference type="HAMAP" id="MF_01609">
    <property type="entry name" value="Glu_cys_ligase_2"/>
    <property type="match status" value="1"/>
</dbReference>
<keyword evidence="3 5" id="KW-0067">ATP-binding</keyword>
<dbReference type="Gene3D" id="3.30.590.20">
    <property type="match status" value="1"/>
</dbReference>
<dbReference type="RefSeq" id="WP_136738998.1">
    <property type="nucleotide sequence ID" value="NZ_SUMB01000002.1"/>
</dbReference>
<dbReference type="PANTHER" id="PTHR36510">
    <property type="entry name" value="GLUTAMATE--CYSTEINE LIGASE 2-RELATED"/>
    <property type="match status" value="1"/>
</dbReference>
<dbReference type="AlphaFoldDB" id="A0A4U0NSE5"/>
<reference evidence="7 8" key="1">
    <citation type="submission" date="2019-04" db="EMBL/GenBank/DDBJ databases">
        <title>Streptomyces piniterrae sp. nov., a heliquinomycin-producing actinomycete isolated from rhizosphere soil of Pinus yunnanensis.</title>
        <authorList>
            <person name="Zhuang X."/>
            <person name="Zhao J."/>
        </authorList>
    </citation>
    <scope>NUCLEOTIDE SEQUENCE [LARGE SCALE GENOMIC DNA]</scope>
    <source>
        <strain evidence="8">jys28</strain>
    </source>
</reference>
<dbReference type="NCBIfam" id="TIGR02050">
    <property type="entry name" value="gshA_cyan_rel"/>
    <property type="match status" value="1"/>
</dbReference>
<evidence type="ECO:0000256" key="3">
    <source>
        <dbReference type="ARBA" id="ARBA00022840"/>
    </source>
</evidence>
<evidence type="ECO:0000256" key="5">
    <source>
        <dbReference type="HAMAP-Rule" id="MF_01609"/>
    </source>
</evidence>
<dbReference type="Proteomes" id="UP000308697">
    <property type="component" value="Unassembled WGS sequence"/>
</dbReference>
<protein>
    <recommendedName>
        <fullName evidence="5">Putative glutamate--cysteine ligase 2</fullName>
        <ecNumber evidence="5">6.3.2.2</ecNumber>
    </recommendedName>
    <alternativeName>
        <fullName evidence="5">Gamma-glutamylcysteine synthetase 2</fullName>
        <shortName evidence="5">GCS 2</shortName>
        <shortName evidence="5">Gamma-GCS 2</shortName>
    </alternativeName>
</protein>
<dbReference type="GO" id="GO:0004357">
    <property type="term" value="F:glutamate-cysteine ligase activity"/>
    <property type="evidence" value="ECO:0007669"/>
    <property type="project" value="UniProtKB-EC"/>
</dbReference>
<keyword evidence="2 5" id="KW-0547">Nucleotide-binding</keyword>
<name>A0A4U0NSE5_9ACTN</name>
<organism evidence="7 8">
    <name type="scientific">Streptomyces piniterrae</name>
    <dbReference type="NCBI Taxonomy" id="2571125"/>
    <lineage>
        <taxon>Bacteria</taxon>
        <taxon>Bacillati</taxon>
        <taxon>Actinomycetota</taxon>
        <taxon>Actinomycetes</taxon>
        <taxon>Kitasatosporales</taxon>
        <taxon>Streptomycetaceae</taxon>
        <taxon>Streptomyces</taxon>
    </lineage>
</organism>
<dbReference type="GO" id="GO:0005524">
    <property type="term" value="F:ATP binding"/>
    <property type="evidence" value="ECO:0007669"/>
    <property type="project" value="UniProtKB-KW"/>
</dbReference>
<comment type="function">
    <text evidence="5">ATP-dependent carboxylate-amine ligase which exhibits weak glutamate--cysteine ligase activity.</text>
</comment>
<dbReference type="EC" id="6.3.2.2" evidence="5"/>
<dbReference type="InterPro" id="IPR006336">
    <property type="entry name" value="GCS2"/>
</dbReference>
<dbReference type="InterPro" id="IPR014746">
    <property type="entry name" value="Gln_synth/guanido_kin_cat_dom"/>
</dbReference>
<dbReference type="InterPro" id="IPR011793">
    <property type="entry name" value="YbdK"/>
</dbReference>
<dbReference type="Pfam" id="PF04107">
    <property type="entry name" value="GCS2"/>
    <property type="match status" value="1"/>
</dbReference>
<comment type="catalytic activity">
    <reaction evidence="4 5">
        <text>L-cysteine + L-glutamate + ATP = gamma-L-glutamyl-L-cysteine + ADP + phosphate + H(+)</text>
        <dbReference type="Rhea" id="RHEA:13285"/>
        <dbReference type="ChEBI" id="CHEBI:15378"/>
        <dbReference type="ChEBI" id="CHEBI:29985"/>
        <dbReference type="ChEBI" id="CHEBI:30616"/>
        <dbReference type="ChEBI" id="CHEBI:35235"/>
        <dbReference type="ChEBI" id="CHEBI:43474"/>
        <dbReference type="ChEBI" id="CHEBI:58173"/>
        <dbReference type="ChEBI" id="CHEBI:456216"/>
        <dbReference type="EC" id="6.3.2.2"/>
    </reaction>
</comment>
<evidence type="ECO:0000313" key="8">
    <source>
        <dbReference type="Proteomes" id="UP000308697"/>
    </source>
</evidence>
<sequence>MTAEDSETDGTPDAEDHLSGAGGRHHAAAATPDLLTVGVEEEYLLVDPVTREVSPQSQKVVTWLSSAGLGDRISTELTCYQIEARTEPHTAMADLGEQIRSMRAAVAQAAAGQGLRIISSGTPVLGQSVPPPFSDGPRYARSVETFRALDDEQTACACHIHVGMSDLTRALQVSNHLRPWIPSLIALSANSPYWAARDTGYASWRTMTLARWPIAGPPPYFESPAHFDDLVSRGIEAGAIMDRGGLYWDIRPSSHVPTLEIRVADATPTAEETLLLSAIVRAMVATALKAIDAGEPAPRPRPEILRAACWRAARDGLTGHGIDLPTSRPVPATARVDRLLTWIQPALRHHGDVALVRAGWSRLRTDGNGADRQRAAYRRRARFTDVVDHLIAATTPNGHVPG</sequence>
<dbReference type="EMBL" id="SUMB01000002">
    <property type="protein sequence ID" value="TJZ57380.1"/>
    <property type="molecule type" value="Genomic_DNA"/>
</dbReference>
<evidence type="ECO:0000256" key="6">
    <source>
        <dbReference type="SAM" id="MobiDB-lite"/>
    </source>
</evidence>
<keyword evidence="8" id="KW-1185">Reference proteome</keyword>
<accession>A0A4U0NSE5</accession>
<gene>
    <name evidence="7" type="ORF">FCH28_08130</name>
</gene>
<keyword evidence="1 5" id="KW-0436">Ligase</keyword>